<feature type="region of interest" description="Disordered" evidence="1">
    <location>
        <begin position="1"/>
        <end position="28"/>
    </location>
</feature>
<dbReference type="Pfam" id="PF00646">
    <property type="entry name" value="F-box"/>
    <property type="match status" value="1"/>
</dbReference>
<sequence>MAMDPMDHFGIWDNEQKPRHRGVGGGGDRRDAIIRWKSKELVISCDLIIEILSRLPAKILCKFRCVSKEWHNLLNRDKEFAARHIKWSKQNPLFLIRRYV</sequence>
<dbReference type="InterPro" id="IPR001810">
    <property type="entry name" value="F-box_dom"/>
</dbReference>
<dbReference type="PANTHER" id="PTHR31672:SF13">
    <property type="entry name" value="F-BOX PROTEIN CPR30-LIKE"/>
    <property type="match status" value="1"/>
</dbReference>
<dbReference type="PANTHER" id="PTHR31672">
    <property type="entry name" value="BNACNNG10540D PROTEIN"/>
    <property type="match status" value="1"/>
</dbReference>
<protein>
    <submittedName>
        <fullName evidence="3">F-box protein</fullName>
    </submittedName>
</protein>
<dbReference type="Gene3D" id="1.20.1280.50">
    <property type="match status" value="1"/>
</dbReference>
<name>A0ABD1SQM4_9LAMI</name>
<dbReference type="InterPro" id="IPR050796">
    <property type="entry name" value="SCF_F-box_component"/>
</dbReference>
<evidence type="ECO:0000256" key="1">
    <source>
        <dbReference type="SAM" id="MobiDB-lite"/>
    </source>
</evidence>
<dbReference type="AlphaFoldDB" id="A0ABD1SQM4"/>
<dbReference type="EMBL" id="JBFOLJ010000010">
    <property type="protein sequence ID" value="KAL2503016.1"/>
    <property type="molecule type" value="Genomic_DNA"/>
</dbReference>
<comment type="caution">
    <text evidence="3">The sequence shown here is derived from an EMBL/GenBank/DDBJ whole genome shotgun (WGS) entry which is preliminary data.</text>
</comment>
<dbReference type="SMART" id="SM00256">
    <property type="entry name" value="FBOX"/>
    <property type="match status" value="1"/>
</dbReference>
<dbReference type="SUPFAM" id="SSF81383">
    <property type="entry name" value="F-box domain"/>
    <property type="match status" value="1"/>
</dbReference>
<reference evidence="4" key="1">
    <citation type="submission" date="2024-07" db="EMBL/GenBank/DDBJ databases">
        <title>Two chromosome-level genome assemblies of Korean endemic species Abeliophyllum distichum and Forsythia ovata (Oleaceae).</title>
        <authorList>
            <person name="Jang H."/>
        </authorList>
    </citation>
    <scope>NUCLEOTIDE SEQUENCE [LARGE SCALE GENOMIC DNA]</scope>
</reference>
<organism evidence="3 4">
    <name type="scientific">Forsythia ovata</name>
    <dbReference type="NCBI Taxonomy" id="205694"/>
    <lineage>
        <taxon>Eukaryota</taxon>
        <taxon>Viridiplantae</taxon>
        <taxon>Streptophyta</taxon>
        <taxon>Embryophyta</taxon>
        <taxon>Tracheophyta</taxon>
        <taxon>Spermatophyta</taxon>
        <taxon>Magnoliopsida</taxon>
        <taxon>eudicotyledons</taxon>
        <taxon>Gunneridae</taxon>
        <taxon>Pentapetalae</taxon>
        <taxon>asterids</taxon>
        <taxon>lamiids</taxon>
        <taxon>Lamiales</taxon>
        <taxon>Oleaceae</taxon>
        <taxon>Forsythieae</taxon>
        <taxon>Forsythia</taxon>
    </lineage>
</organism>
<evidence type="ECO:0000259" key="2">
    <source>
        <dbReference type="SMART" id="SM00256"/>
    </source>
</evidence>
<dbReference type="Proteomes" id="UP001604277">
    <property type="component" value="Unassembled WGS sequence"/>
</dbReference>
<dbReference type="InterPro" id="IPR036047">
    <property type="entry name" value="F-box-like_dom_sf"/>
</dbReference>
<accession>A0ABD1SQM4</accession>
<keyword evidence="4" id="KW-1185">Reference proteome</keyword>
<proteinExistence type="predicted"/>
<feature type="domain" description="F-box" evidence="2">
    <location>
        <begin position="43"/>
        <end position="83"/>
    </location>
</feature>
<evidence type="ECO:0000313" key="4">
    <source>
        <dbReference type="Proteomes" id="UP001604277"/>
    </source>
</evidence>
<gene>
    <name evidence="3" type="ORF">Fot_36864</name>
</gene>
<evidence type="ECO:0000313" key="3">
    <source>
        <dbReference type="EMBL" id="KAL2503016.1"/>
    </source>
</evidence>